<keyword evidence="7" id="KW-1185">Reference proteome</keyword>
<feature type="compositionally biased region" description="Polar residues" evidence="3">
    <location>
        <begin position="35"/>
        <end position="51"/>
    </location>
</feature>
<dbReference type="EMBL" id="CALNXJ010000039">
    <property type="protein sequence ID" value="CAH3144360.1"/>
    <property type="molecule type" value="Genomic_DNA"/>
</dbReference>
<evidence type="ECO:0000256" key="2">
    <source>
        <dbReference type="ARBA" id="ARBA00023006"/>
    </source>
</evidence>
<dbReference type="Proteomes" id="UP001159428">
    <property type="component" value="Unassembled WGS sequence"/>
</dbReference>
<evidence type="ECO:0000313" key="7">
    <source>
        <dbReference type="Proteomes" id="UP001159428"/>
    </source>
</evidence>
<sequence length="2674" mass="301780">MEATKPKRKHKRRSKDAATKSASAGKESEASKDATLSTVSEGETSEVTKLSENAFAAEPVTEDSLSTLLPGTSELAEKNEEVLPSQKDENETEDVKELESFNSETKSNVNASVTEDDNESKSSAHVDHSVKDEPEQCSTLENQADKDTSKDEAQSDVNKPEFMSTLENVVVSESTTQATTGDEIERSHQIPAQVEKTQENETSVTLSSSRLQQDDKVNSSGNLLPQVGDRELPVSNEDVRTPQLYPELDSLAKKSVTSIRQYRMTLEAFSEDHLKTLYFNPLLEQMEDFVEHFIKISKQDDHEFYELVNAYFRGRNALAMAIKEYEIVLDECEKKKEQLWIDKNFSVTAQGKCLDQVNVTHNHSYQQVELNAGVPGEIESMLGKLHKALHETLALQRYTCQLARLHIDMYIYDMLSQSPISRNVSSETLVTELCPVEQSPDIQAEVQKLRDCISVLFMFVRQPIQDEEFVTILNGWMEQLVAVLLRVACLADLVFLLNHLLRCPPGFTSKIAQFIQFPVPQFKSHGYNVVDEPYYWDNPLVHHFVAMLSSLLLPVRERDRYLKKLALGKEAAMRSISWTIVDDDGESLEDEDPETSWVLIQENDLIALFSQFPFDAIFKHLLKMDPNIPNDCLIESHYHVEHTSSRDIMRMLAFASCVVCVMGRAFRTYEKVRYRAFVKRVGRTIRQVVQYVLDHWSDFRSWRVNVCGESENAIPDSFHSGNQYSLQRLQVEVDQFFLRAAQQIISAHRLGAWQFLADMPFRSVSSKTLWKLFWALHVDVTKLDSVESINQEDSMREDWRDVLESRQGEFTDQLARMSQSEAIFLLTTFTNIATSRDRKERELIEAISTEVYKVSFIASQTRESSSKTGRHLLGTISSVHPFVISVLLENVSATLDIIGKACVYLFSGLSVHLWHPTYRNMDCIKSWLLKADLSSPENQLARYIISNLNWGQMGESGEGDKLFLHQCWHRAVAVSLVEVSALRLPKMPGGISHEAFKEDTGLLKQVTLIATTSYNRLMQPNYEQQLYDWLWEVMLSLRLHPADLPIPVMQFTQRLPNEDELEASEEGGPGFASLVKSLSKETLVLPNESSLSSMTHAIKASGQLASYAAVAMTTIGTSRDLFLGEGLDYLTVILNERCFDAALRIIANVTPMFFGCHEKLTQEARFVTAIHRLSQLDNDNAGYAEKLLQASTVGPYCKRLVGIIQGHVQKFQAPGMVGSISVVEFWLLTLCTLPYWYRDVSVQFLIDNLIKIALRIEGSLSVIQNHLMDAYKVLLRETGSQGVIASLFSWVTSSSTAPPVLWEIKASPDYSYYAYCVLCMETQMEENCGLSVEINKRLLNKPDATVDAVLKKVVKKMKLSWTPLVSSLSIYRWANQAMVTEVDHPMLPLIWQRFFSLYLQRPVTEPGLAQRSGVGYRFFDSQSYSSMLKKMKQRLQATAEHHRNRSVETGADHDAVTDGDREISKQFEQTRALHEKLTGFYQTLALWLDEPRLHDPSLYLPSLPPPYDAVRLETLLKPVQEPWFDLIFVKKIDMEITESVRCWVKHALGPQKNPPENKATGQWNDRSPETAASRIVRRMKTHPAPLPPPPVKRLEPILPSMTDATLMNKQKLLGIVYSQLQGIVAHARQFCGLVGQHVSLDIEYIELIPKMYSNEMSQVVVQVPCRKHQCRGPATLTVKFLAKRPNEVMIRKVADNRREQEQVVQNFIQPCPARLCEGAAYIESIITSLVNKAKSSSERNVQEIISDIGTALFYHVTGAMDDSVMNYQPTVQFFTSCVEILGKEFIMNNPTQTEQLLSAILEHTSISVLLVPFFSPNDNPDSFTTMYRRILETADGDLVFSLLTKFEMRKWLSSPNSNLMERSALTHAVFEALSSVGYEPPDNKRSILEVYLRHLSIVLMYNFPEQYSDGLRLLCEGSGKRTLCLDVWDKFLSCIGCVPTNEKEPPTASKEVLGDEQVLETLDWLTKYFSGQRAELGGHVTGGLYTMWRPYIKQLSLVLGFMCQQIVVRRAAVVYANRGQGLEKVLTELWELICRVFEPWICSQESPIPGNVPVAPWNESEVPQAADMINLFTDTLNCLQTHLNAPHSGSSMMNMFWSFFVSSLTKEGIPEYVLRVYRSKFFQLPWQSFIPTLHNMQLMQELYGVCKNSFRFLGAVFPLMDWNHIISLYSEGQTAEVVTRLHSSLFHLLVMFSNEKGVMAVQGSKMPELLNVALAFPWHYLDGRTFEQVVSWQVDNGSAELVLDEKSCIWHALRLIRAAAGIVVSEDGSMQPTRPDTAAKRASYVRCVASLLSKCSMDTKHKVKSYGPVIFFVLKDIESVAGSGVDPASTASEVCMMMSEALNLLNICSPVGDVLRVTLDSILQFIRDTSCTMVVLVSISAACRTLANIQYMVSVAETGIQSFFTKYSPPNPTGAQTDVDGGWAQVVPSVAVPELAQEEFVQECVRQGALLTLYTNILLKLSSCQSPVQEMSVLTDIVTWCSQIKMRREFETKVTLLWHKILQLSVRQVYYAKGPLQDLTKQLSFLASFLHSLGEDKSSAGLLGAIGFGKKSQLSVQFRFMCRALEAFLLAQMPSNSLLRLEAKAPGYVREPKGTKQLAPGGRVISSTAEAEQALNNLETLRVNKQYASLAEHIMEAYSFIANPLNSLMEGPQFVVMLVRKLFPNDRALDIIAV</sequence>
<protein>
    <recommendedName>
        <fullName evidence="8">Ectopic P granules protein 5 homolog</fullName>
    </recommendedName>
</protein>
<evidence type="ECO:0000259" key="5">
    <source>
        <dbReference type="Pfam" id="PF26573"/>
    </source>
</evidence>
<accession>A0AAU9XDQ6</accession>
<reference evidence="6 7" key="1">
    <citation type="submission" date="2022-05" db="EMBL/GenBank/DDBJ databases">
        <authorList>
            <consortium name="Genoscope - CEA"/>
            <person name="William W."/>
        </authorList>
    </citation>
    <scope>NUCLEOTIDE SEQUENCE [LARGE SCALE GENOMIC DNA]</scope>
</reference>
<feature type="compositionally biased region" description="Polar residues" evidence="3">
    <location>
        <begin position="165"/>
        <end position="180"/>
    </location>
</feature>
<comment type="similarity">
    <text evidence="1">Belongs to the EPG5 family.</text>
</comment>
<dbReference type="PANTHER" id="PTHR31139">
    <property type="entry name" value="ECTOPIC P GRANULES PROTEIN 5 HOMOLOG"/>
    <property type="match status" value="1"/>
</dbReference>
<dbReference type="InterPro" id="IPR058750">
    <property type="entry name" value="TPR_Epg5"/>
</dbReference>
<dbReference type="InterPro" id="IPR059030">
    <property type="entry name" value="TPR_Epg5_mid"/>
</dbReference>
<organism evidence="6 7">
    <name type="scientific">Pocillopora meandrina</name>
    <dbReference type="NCBI Taxonomy" id="46732"/>
    <lineage>
        <taxon>Eukaryota</taxon>
        <taxon>Metazoa</taxon>
        <taxon>Cnidaria</taxon>
        <taxon>Anthozoa</taxon>
        <taxon>Hexacorallia</taxon>
        <taxon>Scleractinia</taxon>
        <taxon>Astrocoeniina</taxon>
        <taxon>Pocilloporidae</taxon>
        <taxon>Pocillopora</taxon>
    </lineage>
</organism>
<evidence type="ECO:0000256" key="1">
    <source>
        <dbReference type="ARBA" id="ARBA00010948"/>
    </source>
</evidence>
<dbReference type="Pfam" id="PF26103">
    <property type="entry name" value="TPR_Epg5"/>
    <property type="match status" value="1"/>
</dbReference>
<dbReference type="PANTHER" id="PTHR31139:SF4">
    <property type="entry name" value="ECTOPIC P GRANULES PROTEIN 5 HOMOLOG"/>
    <property type="match status" value="1"/>
</dbReference>
<dbReference type="GO" id="GO:0097352">
    <property type="term" value="P:autophagosome maturation"/>
    <property type="evidence" value="ECO:0007669"/>
    <property type="project" value="TreeGrafter"/>
</dbReference>
<dbReference type="Pfam" id="PF26573">
    <property type="entry name" value="TPR_Epg5_2"/>
    <property type="match status" value="1"/>
</dbReference>
<feature type="compositionally biased region" description="Polar residues" evidence="3">
    <location>
        <begin position="200"/>
        <end position="211"/>
    </location>
</feature>
<dbReference type="InterPro" id="IPR051436">
    <property type="entry name" value="Autophagy-related_EPG5"/>
</dbReference>
<evidence type="ECO:0008006" key="8">
    <source>
        <dbReference type="Google" id="ProtNLM"/>
    </source>
</evidence>
<feature type="domain" description="Epg5-like TPR" evidence="5">
    <location>
        <begin position="1326"/>
        <end position="1527"/>
    </location>
</feature>
<feature type="compositionally biased region" description="Basic and acidic residues" evidence="3">
    <location>
        <begin position="119"/>
        <end position="134"/>
    </location>
</feature>
<feature type="region of interest" description="Disordered" evidence="3">
    <location>
        <begin position="1"/>
        <end position="229"/>
    </location>
</feature>
<feature type="compositionally biased region" description="Polar residues" evidence="3">
    <location>
        <begin position="100"/>
        <end position="113"/>
    </location>
</feature>
<name>A0AAU9XDQ6_9CNID</name>
<feature type="domain" description="Epg5-like central TPR repeats" evidence="4">
    <location>
        <begin position="1788"/>
        <end position="2162"/>
    </location>
</feature>
<comment type="caution">
    <text evidence="6">The sequence shown here is derived from an EMBL/GenBank/DDBJ whole genome shotgun (WGS) entry which is preliminary data.</text>
</comment>
<feature type="region of interest" description="Disordered" evidence="3">
    <location>
        <begin position="1548"/>
        <end position="1568"/>
    </location>
</feature>
<evidence type="ECO:0000259" key="4">
    <source>
        <dbReference type="Pfam" id="PF26103"/>
    </source>
</evidence>
<proteinExistence type="inferred from homology"/>
<dbReference type="Pfam" id="PF26106">
    <property type="entry name" value="TPR_Epg5_C"/>
    <property type="match status" value="1"/>
</dbReference>
<feature type="compositionally biased region" description="Basic and acidic residues" evidence="3">
    <location>
        <begin position="75"/>
        <end position="99"/>
    </location>
</feature>
<evidence type="ECO:0000313" key="6">
    <source>
        <dbReference type="EMBL" id="CAH3144360.1"/>
    </source>
</evidence>
<gene>
    <name evidence="6" type="ORF">PMEA_00020991</name>
</gene>
<feature type="compositionally biased region" description="Basic residues" evidence="3">
    <location>
        <begin position="1"/>
        <end position="14"/>
    </location>
</feature>
<keyword evidence="2" id="KW-0072">Autophagy</keyword>
<dbReference type="GO" id="GO:0005737">
    <property type="term" value="C:cytoplasm"/>
    <property type="evidence" value="ECO:0007669"/>
    <property type="project" value="TreeGrafter"/>
</dbReference>
<feature type="compositionally biased region" description="Basic and acidic residues" evidence="3">
    <location>
        <begin position="143"/>
        <end position="153"/>
    </location>
</feature>
<evidence type="ECO:0000256" key="3">
    <source>
        <dbReference type="SAM" id="MobiDB-lite"/>
    </source>
</evidence>